<feature type="compositionally biased region" description="Pro residues" evidence="1">
    <location>
        <begin position="353"/>
        <end position="371"/>
    </location>
</feature>
<dbReference type="Proteomes" id="UP000319728">
    <property type="component" value="Unassembled WGS sequence"/>
</dbReference>
<feature type="region of interest" description="Disordered" evidence="1">
    <location>
        <begin position="188"/>
        <end position="236"/>
    </location>
</feature>
<accession>A0A562WID9</accession>
<organism evidence="2 3">
    <name type="scientific">Micromonospora sagamiensis</name>
    <dbReference type="NCBI Taxonomy" id="47875"/>
    <lineage>
        <taxon>Bacteria</taxon>
        <taxon>Bacillati</taxon>
        <taxon>Actinomycetota</taxon>
        <taxon>Actinomycetes</taxon>
        <taxon>Micromonosporales</taxon>
        <taxon>Micromonosporaceae</taxon>
        <taxon>Micromonospora</taxon>
    </lineage>
</organism>
<proteinExistence type="predicted"/>
<sequence>MRPRGAERPEEGPDERRDPKARGRRWGRSRSEAEPEEPVAGEEFGWIDDLRTAKRQRTEIGPETGVREASDPAPAGPGHLSRRPPAGPRPPVAPPRLPVPCLDPPPAPPRWSDGRPTIHRPTCCPRPSAGPSGRPVAGFRRPAPRPGPEVAPPVRPGPEAQPPVRPGTGSRRRWTARAVRRVRPNRIRGRCPVGRVPPDGCPSKARPAWRVPPPRTSARWPGGGYRSRTSRQCRRRVTPRRFRCRVTPRRFRRRPRPVRWLPVRWLPVRWLPVRVTGRNHRPPSAGDMAPAPTTTSVRGDVAATPRRTTTGRSGVVGPPIRPSPADRRPVRPVLRYPARPGRLRTREPLHRPGAPPGPARSPRHPVPGPSRPPRRAARPARDRRHRSRVRFRPCRVRSGRPDRLPGPVRASCRRMERASCRRTERASCRRPVRVSGRRMERASCRRPVRVPGRRPHRAPPPGRHRAPLSPDHG</sequence>
<feature type="compositionally biased region" description="Basic and acidic residues" evidence="1">
    <location>
        <begin position="48"/>
        <end position="70"/>
    </location>
</feature>
<evidence type="ECO:0000256" key="1">
    <source>
        <dbReference type="SAM" id="MobiDB-lite"/>
    </source>
</evidence>
<evidence type="ECO:0000313" key="3">
    <source>
        <dbReference type="Proteomes" id="UP000319728"/>
    </source>
</evidence>
<dbReference type="AlphaFoldDB" id="A0A562WID9"/>
<feature type="region of interest" description="Disordered" evidence="1">
    <location>
        <begin position="1"/>
        <end position="175"/>
    </location>
</feature>
<reference evidence="2 3" key="1">
    <citation type="submission" date="2019-07" db="EMBL/GenBank/DDBJ databases">
        <title>R&amp;d 2014.</title>
        <authorList>
            <person name="Klenk H.-P."/>
        </authorList>
    </citation>
    <scope>NUCLEOTIDE SEQUENCE [LARGE SCALE GENOMIC DNA]</scope>
    <source>
        <strain evidence="2 3">DSM 43912</strain>
    </source>
</reference>
<feature type="compositionally biased region" description="Basic and acidic residues" evidence="1">
    <location>
        <begin position="413"/>
        <end position="427"/>
    </location>
</feature>
<gene>
    <name evidence="2" type="ORF">JD81_03579</name>
</gene>
<evidence type="ECO:0008006" key="4">
    <source>
        <dbReference type="Google" id="ProtNLM"/>
    </source>
</evidence>
<keyword evidence="3" id="KW-1185">Reference proteome</keyword>
<dbReference type="EMBL" id="VLLP01000001">
    <property type="protein sequence ID" value="TWJ30043.1"/>
    <property type="molecule type" value="Genomic_DNA"/>
</dbReference>
<protein>
    <recommendedName>
        <fullName evidence="4">Basic proline-rich protein</fullName>
    </recommendedName>
</protein>
<evidence type="ECO:0000313" key="2">
    <source>
        <dbReference type="EMBL" id="TWJ30043.1"/>
    </source>
</evidence>
<feature type="compositionally biased region" description="Pro residues" evidence="1">
    <location>
        <begin position="144"/>
        <end position="165"/>
    </location>
</feature>
<name>A0A562WID9_9ACTN</name>
<feature type="region of interest" description="Disordered" evidence="1">
    <location>
        <begin position="277"/>
        <end position="473"/>
    </location>
</feature>
<comment type="caution">
    <text evidence="2">The sequence shown here is derived from an EMBL/GenBank/DDBJ whole genome shotgun (WGS) entry which is preliminary data.</text>
</comment>
<feature type="compositionally biased region" description="Basic residues" evidence="1">
    <location>
        <begin position="372"/>
        <end position="398"/>
    </location>
</feature>
<feature type="compositionally biased region" description="Basic residues" evidence="1">
    <location>
        <begin position="444"/>
        <end position="466"/>
    </location>
</feature>
<feature type="compositionally biased region" description="Basic and acidic residues" evidence="1">
    <location>
        <begin position="1"/>
        <end position="21"/>
    </location>
</feature>
<feature type="compositionally biased region" description="Pro residues" evidence="1">
    <location>
        <begin position="85"/>
        <end position="109"/>
    </location>
</feature>